<protein>
    <recommendedName>
        <fullName evidence="3">Phytase-like domain-containing protein</fullName>
    </recommendedName>
</protein>
<evidence type="ECO:0000313" key="1">
    <source>
        <dbReference type="EMBL" id="MFG6488657.1"/>
    </source>
</evidence>
<dbReference type="EMBL" id="JBIGIC010000009">
    <property type="protein sequence ID" value="MFG6488657.1"/>
    <property type="molecule type" value="Genomic_DNA"/>
</dbReference>
<dbReference type="Proteomes" id="UP001606134">
    <property type="component" value="Unassembled WGS sequence"/>
</dbReference>
<proteinExistence type="predicted"/>
<comment type="caution">
    <text evidence="1">The sequence shown here is derived from an EMBL/GenBank/DDBJ whole genome shotgun (WGS) entry which is preliminary data.</text>
</comment>
<evidence type="ECO:0000313" key="2">
    <source>
        <dbReference type="Proteomes" id="UP001606134"/>
    </source>
</evidence>
<gene>
    <name evidence="1" type="ORF">ACG04R_18375</name>
</gene>
<dbReference type="RefSeq" id="WP_394413981.1">
    <property type="nucleotide sequence ID" value="NZ_JBIGIC010000009.1"/>
</dbReference>
<reference evidence="1 2" key="1">
    <citation type="submission" date="2024-08" db="EMBL/GenBank/DDBJ databases">
        <authorList>
            <person name="Lu H."/>
        </authorList>
    </citation>
    <scope>NUCLEOTIDE SEQUENCE [LARGE SCALE GENOMIC DNA]</scope>
    <source>
        <strain evidence="1 2">BYS78W</strain>
    </source>
</reference>
<evidence type="ECO:0008006" key="3">
    <source>
        <dbReference type="Google" id="ProtNLM"/>
    </source>
</evidence>
<sequence>MTKHRMRTAPASPARHRACLAALLLTIAGCSPQDASSQRSEGMFGLFKSKPAALASAVAPEVGAPLKREATFIATPTPLPAAAYNRCKPVGVSGEPPNATFRPTAVDGESSPGFLVAAHGSRAPLALVNRMTDKPAFEIWQMQAAKEQTFAKQLPFTLAPEQSTWHSFTLDDAACLPGDQMLLGVSYRAPVPRQALFLYDLAGQRFKSLGPAELDTSKGLPFRIFETWPVAANAALVLFHTEQQRLKAEVYANHYDHLVLFSDRHPQGLEVLKLGLDDGNVRRWAMNGKTLWLDTVDLRTNATFVFSLDLSKLI</sequence>
<keyword evidence="2" id="KW-1185">Reference proteome</keyword>
<organism evidence="1 2">
    <name type="scientific">Pelomonas candidula</name>
    <dbReference type="NCBI Taxonomy" id="3299025"/>
    <lineage>
        <taxon>Bacteria</taxon>
        <taxon>Pseudomonadati</taxon>
        <taxon>Pseudomonadota</taxon>
        <taxon>Betaproteobacteria</taxon>
        <taxon>Burkholderiales</taxon>
        <taxon>Sphaerotilaceae</taxon>
        <taxon>Roseateles</taxon>
    </lineage>
</organism>
<name>A0ABW7HFH1_9BURK</name>
<dbReference type="PROSITE" id="PS51257">
    <property type="entry name" value="PROKAR_LIPOPROTEIN"/>
    <property type="match status" value="1"/>
</dbReference>
<accession>A0ABW7HFH1</accession>